<accession>A0A495JSM0</accession>
<dbReference type="AlphaFoldDB" id="A0A495JSM0"/>
<sequence length="230" mass="25496">MTDSGPAPQSPHGALGLFADEVLTTTRAVRKRLDLRRPVPRDVVEDCLRIALQAPSGRNRQRWDFVFVEDPQTRASVADLWRRGLMAPPPASGAARPAFSRMDFSSTQWSRIAGSLQHLAEHLHEVPLLLIPCLRVESRAELDSVRGQAGAWGSVIPAFWSFMLAARERGLGTAWTTSHLSYEREMGDLLGIPYDTVVQVALTPVAYTLGTDFKPGSRAEPAAFAHWDRW</sequence>
<protein>
    <submittedName>
        <fullName evidence="4">Nitroreductase</fullName>
    </submittedName>
</protein>
<comment type="caution">
    <text evidence="4">The sequence shown here is derived from an EMBL/GenBank/DDBJ whole genome shotgun (WGS) entry which is preliminary data.</text>
</comment>
<feature type="domain" description="Nitroreductase" evidence="3">
    <location>
        <begin position="27"/>
        <end position="201"/>
    </location>
</feature>
<keyword evidence="2" id="KW-0560">Oxidoreductase</keyword>
<dbReference type="Gene3D" id="3.40.109.10">
    <property type="entry name" value="NADH Oxidase"/>
    <property type="match status" value="1"/>
</dbReference>
<evidence type="ECO:0000259" key="3">
    <source>
        <dbReference type="Pfam" id="PF00881"/>
    </source>
</evidence>
<dbReference type="InterPro" id="IPR029479">
    <property type="entry name" value="Nitroreductase"/>
</dbReference>
<dbReference type="InterPro" id="IPR000415">
    <property type="entry name" value="Nitroreductase-like"/>
</dbReference>
<proteinExistence type="inferred from homology"/>
<name>A0A495JSM0_9ACTN</name>
<dbReference type="Pfam" id="PF00881">
    <property type="entry name" value="Nitroreductase"/>
    <property type="match status" value="1"/>
</dbReference>
<dbReference type="Proteomes" id="UP000277671">
    <property type="component" value="Unassembled WGS sequence"/>
</dbReference>
<comment type="similarity">
    <text evidence="1">Belongs to the nitroreductase family.</text>
</comment>
<evidence type="ECO:0000313" key="4">
    <source>
        <dbReference type="EMBL" id="RKR91069.1"/>
    </source>
</evidence>
<dbReference type="SUPFAM" id="SSF55469">
    <property type="entry name" value="FMN-dependent nitroreductase-like"/>
    <property type="match status" value="1"/>
</dbReference>
<dbReference type="OrthoDB" id="9798230at2"/>
<dbReference type="EMBL" id="RBKT01000001">
    <property type="protein sequence ID" value="RKR91069.1"/>
    <property type="molecule type" value="Genomic_DNA"/>
</dbReference>
<keyword evidence="5" id="KW-1185">Reference proteome</keyword>
<dbReference type="GO" id="GO:0016491">
    <property type="term" value="F:oxidoreductase activity"/>
    <property type="evidence" value="ECO:0007669"/>
    <property type="project" value="UniProtKB-KW"/>
</dbReference>
<evidence type="ECO:0000256" key="1">
    <source>
        <dbReference type="ARBA" id="ARBA00007118"/>
    </source>
</evidence>
<organism evidence="4 5">
    <name type="scientific">Micromonospora pisi</name>
    <dbReference type="NCBI Taxonomy" id="589240"/>
    <lineage>
        <taxon>Bacteria</taxon>
        <taxon>Bacillati</taxon>
        <taxon>Actinomycetota</taxon>
        <taxon>Actinomycetes</taxon>
        <taxon>Micromonosporales</taxon>
        <taxon>Micromonosporaceae</taxon>
        <taxon>Micromonospora</taxon>
    </lineage>
</organism>
<dbReference type="PANTHER" id="PTHR43673:SF10">
    <property type="entry name" value="NADH DEHYDROGENASE_NAD(P)H NITROREDUCTASE XCC3605-RELATED"/>
    <property type="match status" value="1"/>
</dbReference>
<evidence type="ECO:0000313" key="5">
    <source>
        <dbReference type="Proteomes" id="UP000277671"/>
    </source>
</evidence>
<dbReference type="CDD" id="cd02062">
    <property type="entry name" value="Nitro_FMN_reductase"/>
    <property type="match status" value="1"/>
</dbReference>
<dbReference type="RefSeq" id="WP_121159230.1">
    <property type="nucleotide sequence ID" value="NZ_RBKT01000001.1"/>
</dbReference>
<evidence type="ECO:0000256" key="2">
    <source>
        <dbReference type="ARBA" id="ARBA00023002"/>
    </source>
</evidence>
<dbReference type="PANTHER" id="PTHR43673">
    <property type="entry name" value="NAD(P)H NITROREDUCTASE YDGI-RELATED"/>
    <property type="match status" value="1"/>
</dbReference>
<gene>
    <name evidence="4" type="ORF">BDK92_5456</name>
</gene>
<reference evidence="4 5" key="1">
    <citation type="submission" date="2018-10" db="EMBL/GenBank/DDBJ databases">
        <title>Sequencing the genomes of 1000 actinobacteria strains.</title>
        <authorList>
            <person name="Klenk H.-P."/>
        </authorList>
    </citation>
    <scope>NUCLEOTIDE SEQUENCE [LARGE SCALE GENOMIC DNA]</scope>
    <source>
        <strain evidence="4 5">DSM 45175</strain>
    </source>
</reference>